<comment type="caution">
    <text evidence="1">The sequence shown here is derived from an EMBL/GenBank/DDBJ whole genome shotgun (WGS) entry which is preliminary data.</text>
</comment>
<dbReference type="EMBL" id="JAUTXT010000008">
    <property type="protein sequence ID" value="KAK3676908.1"/>
    <property type="molecule type" value="Genomic_DNA"/>
</dbReference>
<proteinExistence type="predicted"/>
<sequence>MSQLDYFTTKLPAETRVLIYEFLFSDSRYARRQSGDRTPIAAIISTCTLISTEALDAFYNLKTVRLMVYQLRKALSSKTFCRHVREVQIYGSYDPDESRSLHRVIRQALRLPKLRSLIIALDILADPDDFDTAILPPPNEGSMFIDDFAAEMDFGKLTCFGVGRYHPTTVWSWVSHTSFPVWLALLQATIDLPHNDDWWQRGLDAYLNCVIFAPDPRRTPPVPLHGLSLETVDEKELSYWSNIFAFKLTRSVVTVGRPQEDRQDVRQIYWPEIDGRDPIGLVKSREVRSSDAALEG</sequence>
<organism evidence="1 2">
    <name type="scientific">Recurvomyces mirabilis</name>
    <dbReference type="NCBI Taxonomy" id="574656"/>
    <lineage>
        <taxon>Eukaryota</taxon>
        <taxon>Fungi</taxon>
        <taxon>Dikarya</taxon>
        <taxon>Ascomycota</taxon>
        <taxon>Pezizomycotina</taxon>
        <taxon>Dothideomycetes</taxon>
        <taxon>Dothideomycetidae</taxon>
        <taxon>Mycosphaerellales</taxon>
        <taxon>Teratosphaeriaceae</taxon>
        <taxon>Recurvomyces</taxon>
    </lineage>
</organism>
<evidence type="ECO:0000313" key="2">
    <source>
        <dbReference type="Proteomes" id="UP001274830"/>
    </source>
</evidence>
<dbReference type="Proteomes" id="UP001274830">
    <property type="component" value="Unassembled WGS sequence"/>
</dbReference>
<name>A0AAE1C3L6_9PEZI</name>
<reference evidence="1" key="1">
    <citation type="submission" date="2023-07" db="EMBL/GenBank/DDBJ databases">
        <title>Black Yeasts Isolated from many extreme environments.</title>
        <authorList>
            <person name="Coleine C."/>
            <person name="Stajich J.E."/>
            <person name="Selbmann L."/>
        </authorList>
    </citation>
    <scope>NUCLEOTIDE SEQUENCE</scope>
    <source>
        <strain evidence="1">CCFEE 5485</strain>
    </source>
</reference>
<gene>
    <name evidence="1" type="ORF">LTR78_003112</name>
</gene>
<dbReference type="AlphaFoldDB" id="A0AAE1C3L6"/>
<accession>A0AAE1C3L6</accession>
<keyword evidence="2" id="KW-1185">Reference proteome</keyword>
<protein>
    <submittedName>
        <fullName evidence="1">Uncharacterized protein</fullName>
    </submittedName>
</protein>
<evidence type="ECO:0000313" key="1">
    <source>
        <dbReference type="EMBL" id="KAK3676908.1"/>
    </source>
</evidence>